<comment type="caution">
    <text evidence="1">The sequence shown here is derived from an EMBL/GenBank/DDBJ whole genome shotgun (WGS) entry which is preliminary data.</text>
</comment>
<dbReference type="Proteomes" id="UP000282654">
    <property type="component" value="Unassembled WGS sequence"/>
</dbReference>
<evidence type="ECO:0008006" key="3">
    <source>
        <dbReference type="Google" id="ProtNLM"/>
    </source>
</evidence>
<dbReference type="OrthoDB" id="9781413at2"/>
<dbReference type="GO" id="GO:0000287">
    <property type="term" value="F:magnesium ion binding"/>
    <property type="evidence" value="ECO:0007669"/>
    <property type="project" value="TreeGrafter"/>
</dbReference>
<evidence type="ECO:0000313" key="2">
    <source>
        <dbReference type="Proteomes" id="UP000282654"/>
    </source>
</evidence>
<dbReference type="NCBIfam" id="TIGR01484">
    <property type="entry name" value="HAD-SF-IIB"/>
    <property type="match status" value="2"/>
</dbReference>
<gene>
    <name evidence="1" type="ORF">EDD75_0226</name>
</gene>
<keyword evidence="2" id="KW-1185">Reference proteome</keyword>
<dbReference type="PANTHER" id="PTHR10000">
    <property type="entry name" value="PHOSPHOSERINE PHOSPHATASE"/>
    <property type="match status" value="1"/>
</dbReference>
<dbReference type="GO" id="GO:0016791">
    <property type="term" value="F:phosphatase activity"/>
    <property type="evidence" value="ECO:0007669"/>
    <property type="project" value="TreeGrafter"/>
</dbReference>
<dbReference type="PANTHER" id="PTHR10000:SF8">
    <property type="entry name" value="HAD SUPERFAMILY HYDROLASE-LIKE, TYPE 3"/>
    <property type="match status" value="1"/>
</dbReference>
<dbReference type="InterPro" id="IPR000150">
    <property type="entry name" value="Cof"/>
</dbReference>
<proteinExistence type="predicted"/>
<dbReference type="AlphaFoldDB" id="A0A3N5AW16"/>
<dbReference type="NCBIfam" id="TIGR00099">
    <property type="entry name" value="Cof-subfamily"/>
    <property type="match status" value="1"/>
</dbReference>
<dbReference type="SFLD" id="SFLDS00003">
    <property type="entry name" value="Haloacid_Dehalogenase"/>
    <property type="match status" value="1"/>
</dbReference>
<dbReference type="EMBL" id="RKRE01000001">
    <property type="protein sequence ID" value="RPF49416.1"/>
    <property type="molecule type" value="Genomic_DNA"/>
</dbReference>
<dbReference type="InterPro" id="IPR006379">
    <property type="entry name" value="HAD-SF_hydro_IIB"/>
</dbReference>
<name>A0A3N5AW16_9THEO</name>
<dbReference type="SUPFAM" id="SSF56784">
    <property type="entry name" value="HAD-like"/>
    <property type="match status" value="1"/>
</dbReference>
<accession>A0A3N5AW16</accession>
<evidence type="ECO:0000313" key="1">
    <source>
        <dbReference type="EMBL" id="RPF49416.1"/>
    </source>
</evidence>
<dbReference type="Gene3D" id="3.30.1240.10">
    <property type="match status" value="1"/>
</dbReference>
<dbReference type="CDD" id="cd07516">
    <property type="entry name" value="HAD_Pase"/>
    <property type="match status" value="1"/>
</dbReference>
<dbReference type="Gene3D" id="3.40.50.1000">
    <property type="entry name" value="HAD superfamily/HAD-like"/>
    <property type="match status" value="1"/>
</dbReference>
<dbReference type="InterPro" id="IPR036412">
    <property type="entry name" value="HAD-like_sf"/>
</dbReference>
<dbReference type="SFLD" id="SFLDG01140">
    <property type="entry name" value="C2.B:_Phosphomannomutase_and_P"/>
    <property type="match status" value="1"/>
</dbReference>
<dbReference type="RefSeq" id="WP_123926813.1">
    <property type="nucleotide sequence ID" value="NZ_RKRE01000001.1"/>
</dbReference>
<protein>
    <recommendedName>
        <fullName evidence="3">Cof subfamily protein (Haloacid dehalogenase superfamily)/HAD superfamily hydrolase (TIGR01484 family)</fullName>
    </recommendedName>
</protein>
<reference evidence="1 2" key="1">
    <citation type="submission" date="2018-11" db="EMBL/GenBank/DDBJ databases">
        <title>Genomic Encyclopedia of Type Strains, Phase IV (KMG-IV): sequencing the most valuable type-strain genomes for metagenomic binning, comparative biology and taxonomic classification.</title>
        <authorList>
            <person name="Goeker M."/>
        </authorList>
    </citation>
    <scope>NUCLEOTIDE SEQUENCE [LARGE SCALE GENOMIC DNA]</scope>
    <source>
        <strain evidence="1 2">DSM 102936</strain>
    </source>
</reference>
<dbReference type="Pfam" id="PF08282">
    <property type="entry name" value="Hydrolase_3"/>
    <property type="match status" value="1"/>
</dbReference>
<dbReference type="GO" id="GO:0005829">
    <property type="term" value="C:cytosol"/>
    <property type="evidence" value="ECO:0007669"/>
    <property type="project" value="TreeGrafter"/>
</dbReference>
<organism evidence="1 2">
    <name type="scientific">Thermodesulfitimonas autotrophica</name>
    <dbReference type="NCBI Taxonomy" id="1894989"/>
    <lineage>
        <taxon>Bacteria</taxon>
        <taxon>Bacillati</taxon>
        <taxon>Bacillota</taxon>
        <taxon>Clostridia</taxon>
        <taxon>Thermoanaerobacterales</taxon>
        <taxon>Thermoanaerobacteraceae</taxon>
        <taxon>Thermodesulfitimonas</taxon>
    </lineage>
</organism>
<dbReference type="InterPro" id="IPR023214">
    <property type="entry name" value="HAD_sf"/>
</dbReference>
<sequence length="277" mass="30342">MSGIKLVAVDLDDTLLDSRLTVSPRVKRAVEQATARGTAVVIATGRMFRAAVPYAVELGLKTPLITYQGALVKEHHTGREFFHRPVPLELARDVVRYLLPTGFHLQVYVNDTLCMAELTSDGERYARLSRVEPRVVGNLLAFLREPPTKVLMVAPEPEIDRLLPELRARYGGALHIEKSKPYFLEFSHPEATKGKALARVAQELGVARAAVMAIGDSYNDLSMLEYAGVGVVVGNARPEIKACATYVTATNDADGVALAIERWVLGEEHAELKEGRG</sequence>